<keyword evidence="3" id="KW-1003">Cell membrane</keyword>
<dbReference type="EMBL" id="PQNQ01000014">
    <property type="protein sequence ID" value="RRQ03836.1"/>
    <property type="molecule type" value="Genomic_DNA"/>
</dbReference>
<gene>
    <name evidence="10" type="ORF">CXF42_06250</name>
</gene>
<dbReference type="Proteomes" id="UP000278422">
    <property type="component" value="Unassembled WGS sequence"/>
</dbReference>
<feature type="transmembrane region" description="Helical" evidence="7">
    <location>
        <begin position="161"/>
        <end position="180"/>
    </location>
</feature>
<comment type="subcellular location">
    <subcellularLocation>
        <location evidence="1 7">Cell membrane</location>
        <topology evidence="1 7">Multi-pass membrane protein</topology>
    </subcellularLocation>
</comment>
<dbReference type="Gene3D" id="1.10.3720.10">
    <property type="entry name" value="MetI-like"/>
    <property type="match status" value="1"/>
</dbReference>
<dbReference type="InterPro" id="IPR000515">
    <property type="entry name" value="MetI-like"/>
</dbReference>
<dbReference type="InterPro" id="IPR035906">
    <property type="entry name" value="MetI-like_sf"/>
</dbReference>
<feature type="region of interest" description="Disordered" evidence="8">
    <location>
        <begin position="1"/>
        <end position="23"/>
    </location>
</feature>
<dbReference type="PANTHER" id="PTHR43744:SF8">
    <property type="entry name" value="SN-GLYCEROL-3-PHOSPHATE TRANSPORT SYSTEM PERMEASE PROTEIN UGPE"/>
    <property type="match status" value="1"/>
</dbReference>
<feature type="transmembrane region" description="Helical" evidence="7">
    <location>
        <begin position="260"/>
        <end position="279"/>
    </location>
</feature>
<feature type="transmembrane region" description="Helical" evidence="7">
    <location>
        <begin position="25"/>
        <end position="52"/>
    </location>
</feature>
<proteinExistence type="inferred from homology"/>
<dbReference type="SUPFAM" id="SSF161098">
    <property type="entry name" value="MetI-like"/>
    <property type="match status" value="1"/>
</dbReference>
<evidence type="ECO:0000313" key="11">
    <source>
        <dbReference type="Proteomes" id="UP000278422"/>
    </source>
</evidence>
<comment type="similarity">
    <text evidence="7">Belongs to the binding-protein-dependent transport system permease family.</text>
</comment>
<feature type="transmembrane region" description="Helical" evidence="7">
    <location>
        <begin position="201"/>
        <end position="226"/>
    </location>
</feature>
<dbReference type="GO" id="GO:0055085">
    <property type="term" value="P:transmembrane transport"/>
    <property type="evidence" value="ECO:0007669"/>
    <property type="project" value="InterPro"/>
</dbReference>
<dbReference type="PROSITE" id="PS50928">
    <property type="entry name" value="ABC_TM1"/>
    <property type="match status" value="1"/>
</dbReference>
<evidence type="ECO:0000259" key="9">
    <source>
        <dbReference type="PROSITE" id="PS50928"/>
    </source>
</evidence>
<keyword evidence="4 7" id="KW-0812">Transmembrane</keyword>
<comment type="caution">
    <text evidence="10">The sequence shown here is derived from an EMBL/GenBank/DDBJ whole genome shotgun (WGS) entry which is preliminary data.</text>
</comment>
<keyword evidence="2 7" id="KW-0813">Transport</keyword>
<reference evidence="10 11" key="1">
    <citation type="submission" date="2018-01" db="EMBL/GenBank/DDBJ databases">
        <title>Twenty Corynebacterium bovis Genomes.</title>
        <authorList>
            <person name="Gulvik C.A."/>
        </authorList>
    </citation>
    <scope>NUCLEOTIDE SEQUENCE [LARGE SCALE GENOMIC DNA]</scope>
    <source>
        <strain evidence="10 11">16-2004</strain>
    </source>
</reference>
<dbReference type="PANTHER" id="PTHR43744">
    <property type="entry name" value="ABC TRANSPORTER PERMEASE PROTEIN MG189-RELATED-RELATED"/>
    <property type="match status" value="1"/>
</dbReference>
<evidence type="ECO:0000256" key="7">
    <source>
        <dbReference type="RuleBase" id="RU363032"/>
    </source>
</evidence>
<evidence type="ECO:0000256" key="4">
    <source>
        <dbReference type="ARBA" id="ARBA00022692"/>
    </source>
</evidence>
<sequence>MTTTTTTHPTRKAPRPARSPRRSRVTVGTVLTVVWLTLTALAVAAPVIYAVLGALHPTTALTGGIGGLVGDGWTLENIRNAWDRSSITDQLLNSVTVTVVQTAAQFVTAVLAAYALVFGRMRFTGVIAVALVVPMMLPQEVNILGNFLTVRQLGLYDQVPAIFLPFLANALTIFLFIQAFRRFPTEIHEAARLEGVGPLRFLVQFVLPLNAPVCMTALITSAVAAWNGYMWPLLVTMSDEVRTIQPGLKSLSSENSSDTGMVLAGLLLASLPMLVLVLLGQRHLSRGLTEGAVK</sequence>
<organism evidence="10 11">
    <name type="scientific">Corynebacterium bovis</name>
    <dbReference type="NCBI Taxonomy" id="36808"/>
    <lineage>
        <taxon>Bacteria</taxon>
        <taxon>Bacillati</taxon>
        <taxon>Actinomycetota</taxon>
        <taxon>Actinomycetes</taxon>
        <taxon>Mycobacteriales</taxon>
        <taxon>Corynebacteriaceae</taxon>
        <taxon>Corynebacterium</taxon>
    </lineage>
</organism>
<evidence type="ECO:0000256" key="1">
    <source>
        <dbReference type="ARBA" id="ARBA00004651"/>
    </source>
</evidence>
<keyword evidence="5 7" id="KW-1133">Transmembrane helix</keyword>
<dbReference type="AlphaFoldDB" id="A0A3R8R533"/>
<dbReference type="GO" id="GO:0005886">
    <property type="term" value="C:plasma membrane"/>
    <property type="evidence" value="ECO:0007669"/>
    <property type="project" value="UniProtKB-SubCell"/>
</dbReference>
<keyword evidence="11" id="KW-1185">Reference proteome</keyword>
<evidence type="ECO:0000256" key="8">
    <source>
        <dbReference type="SAM" id="MobiDB-lite"/>
    </source>
</evidence>
<feature type="transmembrane region" description="Helical" evidence="7">
    <location>
        <begin position="123"/>
        <end position="141"/>
    </location>
</feature>
<accession>A0A3R8R533</accession>
<feature type="domain" description="ABC transmembrane type-1" evidence="9">
    <location>
        <begin position="91"/>
        <end position="280"/>
    </location>
</feature>
<evidence type="ECO:0000256" key="6">
    <source>
        <dbReference type="ARBA" id="ARBA00023136"/>
    </source>
</evidence>
<dbReference type="CDD" id="cd06261">
    <property type="entry name" value="TM_PBP2"/>
    <property type="match status" value="1"/>
</dbReference>
<protein>
    <submittedName>
        <fullName evidence="10">Carbohydrate ABC transporter permease</fullName>
    </submittedName>
</protein>
<name>A0A3R8R533_9CORY</name>
<dbReference type="Pfam" id="PF00528">
    <property type="entry name" value="BPD_transp_1"/>
    <property type="match status" value="1"/>
</dbReference>
<evidence type="ECO:0000256" key="2">
    <source>
        <dbReference type="ARBA" id="ARBA00022448"/>
    </source>
</evidence>
<dbReference type="RefSeq" id="WP_125174706.1">
    <property type="nucleotide sequence ID" value="NZ_JBHYBM010000360.1"/>
</dbReference>
<feature type="compositionally biased region" description="Basic residues" evidence="8">
    <location>
        <begin position="9"/>
        <end position="23"/>
    </location>
</feature>
<evidence type="ECO:0000256" key="5">
    <source>
        <dbReference type="ARBA" id="ARBA00022989"/>
    </source>
</evidence>
<evidence type="ECO:0000256" key="3">
    <source>
        <dbReference type="ARBA" id="ARBA00022475"/>
    </source>
</evidence>
<evidence type="ECO:0000313" key="10">
    <source>
        <dbReference type="EMBL" id="RRQ03836.1"/>
    </source>
</evidence>
<feature type="transmembrane region" description="Helical" evidence="7">
    <location>
        <begin position="91"/>
        <end position="116"/>
    </location>
</feature>
<keyword evidence="6 7" id="KW-0472">Membrane</keyword>